<dbReference type="InterPro" id="IPR050624">
    <property type="entry name" value="HTH-type_Tx_Regulator"/>
</dbReference>
<evidence type="ECO:0000256" key="1">
    <source>
        <dbReference type="ARBA" id="ARBA00023125"/>
    </source>
</evidence>
<dbReference type="EMBL" id="LNQE01000990">
    <property type="protein sequence ID" value="KUG22066.1"/>
    <property type="molecule type" value="Genomic_DNA"/>
</dbReference>
<dbReference type="PROSITE" id="PS50977">
    <property type="entry name" value="HTH_TETR_2"/>
    <property type="match status" value="1"/>
</dbReference>
<proteinExistence type="predicted"/>
<dbReference type="PANTHER" id="PTHR43479">
    <property type="entry name" value="ACREF/ENVCD OPERON REPRESSOR-RELATED"/>
    <property type="match status" value="1"/>
</dbReference>
<dbReference type="SUPFAM" id="SSF46689">
    <property type="entry name" value="Homeodomain-like"/>
    <property type="match status" value="1"/>
</dbReference>
<evidence type="ECO:0000259" key="2">
    <source>
        <dbReference type="PROSITE" id="PS50977"/>
    </source>
</evidence>
<comment type="caution">
    <text evidence="3">The sequence shown here is derived from an EMBL/GenBank/DDBJ whole genome shotgun (WGS) entry which is preliminary data.</text>
</comment>
<gene>
    <name evidence="3" type="ORF">ASZ90_008164</name>
</gene>
<sequence length="216" mass="25310">MKKVAVFLPNKARIPKQTRGIETKEKIVKSATKLFTEKGYHQTNAQQIAAKAEVAKGTFYSYFNNKKEVFAEIIESIFRNTSEKVLLNLEFKTYKNSVDTYKEAKNMAHLIFNQVLSEYKVNHKLLKQILAMALLDKEIEKIRRTEEKKIINLLILYMQTYKEHIRISDFEASALILLKFAEEMMHQIKFDNTGIEADRLINETEDIILRYLLPEN</sequence>
<dbReference type="PANTHER" id="PTHR43479:SF11">
    <property type="entry name" value="ACREF_ENVCD OPERON REPRESSOR-RELATED"/>
    <property type="match status" value="1"/>
</dbReference>
<protein>
    <submittedName>
        <fullName evidence="3">Transcriptional regulator, tetr family</fullName>
    </submittedName>
</protein>
<accession>A0A0W8FMZ3</accession>
<dbReference type="Pfam" id="PF00440">
    <property type="entry name" value="TetR_N"/>
    <property type="match status" value="1"/>
</dbReference>
<feature type="domain" description="HTH tetR-type" evidence="2">
    <location>
        <begin position="21"/>
        <end position="81"/>
    </location>
</feature>
<organism evidence="3">
    <name type="scientific">hydrocarbon metagenome</name>
    <dbReference type="NCBI Taxonomy" id="938273"/>
    <lineage>
        <taxon>unclassified sequences</taxon>
        <taxon>metagenomes</taxon>
        <taxon>ecological metagenomes</taxon>
    </lineage>
</organism>
<dbReference type="GO" id="GO:0003677">
    <property type="term" value="F:DNA binding"/>
    <property type="evidence" value="ECO:0007669"/>
    <property type="project" value="UniProtKB-KW"/>
</dbReference>
<name>A0A0W8FMZ3_9ZZZZ</name>
<dbReference type="Gene3D" id="1.10.10.60">
    <property type="entry name" value="Homeodomain-like"/>
    <property type="match status" value="1"/>
</dbReference>
<dbReference type="AlphaFoldDB" id="A0A0W8FMZ3"/>
<keyword evidence="1" id="KW-0238">DNA-binding</keyword>
<reference evidence="3" key="1">
    <citation type="journal article" date="2015" name="Proc. Natl. Acad. Sci. U.S.A.">
        <title>Networks of energetic and metabolic interactions define dynamics in microbial communities.</title>
        <authorList>
            <person name="Embree M."/>
            <person name="Liu J.K."/>
            <person name="Al-Bassam M.M."/>
            <person name="Zengler K."/>
        </authorList>
    </citation>
    <scope>NUCLEOTIDE SEQUENCE</scope>
</reference>
<evidence type="ECO:0000313" key="3">
    <source>
        <dbReference type="EMBL" id="KUG22066.1"/>
    </source>
</evidence>
<dbReference type="InterPro" id="IPR001647">
    <property type="entry name" value="HTH_TetR"/>
</dbReference>
<dbReference type="InterPro" id="IPR009057">
    <property type="entry name" value="Homeodomain-like_sf"/>
</dbReference>
<dbReference type="PRINTS" id="PR00455">
    <property type="entry name" value="HTHTETR"/>
</dbReference>
<dbReference type="Gene3D" id="1.10.357.10">
    <property type="entry name" value="Tetracycline Repressor, domain 2"/>
    <property type="match status" value="1"/>
</dbReference>